<evidence type="ECO:0000313" key="2">
    <source>
        <dbReference type="Proteomes" id="UP001311232"/>
    </source>
</evidence>
<evidence type="ECO:0000313" key="1">
    <source>
        <dbReference type="EMBL" id="KAK5603191.1"/>
    </source>
</evidence>
<keyword evidence="2" id="KW-1185">Reference proteome</keyword>
<name>A0AAV9R0C3_9TELE</name>
<gene>
    <name evidence="1" type="ORF">CRENBAI_013112</name>
</gene>
<dbReference type="AlphaFoldDB" id="A0AAV9R0C3"/>
<dbReference type="EMBL" id="JAHHUM010002558">
    <property type="protein sequence ID" value="KAK5603191.1"/>
    <property type="molecule type" value="Genomic_DNA"/>
</dbReference>
<sequence>CDHADGNLHSLGRPAGYCINSPAFNNCRLNTPDQVGWRGVKGKSCKVKVDKCASFQPLIPPSALVPWVGL</sequence>
<proteinExistence type="predicted"/>
<protein>
    <submittedName>
        <fullName evidence="1">Uncharacterized protein</fullName>
    </submittedName>
</protein>
<dbReference type="Proteomes" id="UP001311232">
    <property type="component" value="Unassembled WGS sequence"/>
</dbReference>
<feature type="non-terminal residue" evidence="1">
    <location>
        <position position="1"/>
    </location>
</feature>
<feature type="non-terminal residue" evidence="1">
    <location>
        <position position="70"/>
    </location>
</feature>
<reference evidence="1 2" key="1">
    <citation type="submission" date="2021-06" db="EMBL/GenBank/DDBJ databases">
        <authorList>
            <person name="Palmer J.M."/>
        </authorList>
    </citation>
    <scope>NUCLEOTIDE SEQUENCE [LARGE SCALE GENOMIC DNA]</scope>
    <source>
        <strain evidence="1 2">MEX-2019</strain>
        <tissue evidence="1">Muscle</tissue>
    </source>
</reference>
<organism evidence="1 2">
    <name type="scientific">Crenichthys baileyi</name>
    <name type="common">White River springfish</name>
    <dbReference type="NCBI Taxonomy" id="28760"/>
    <lineage>
        <taxon>Eukaryota</taxon>
        <taxon>Metazoa</taxon>
        <taxon>Chordata</taxon>
        <taxon>Craniata</taxon>
        <taxon>Vertebrata</taxon>
        <taxon>Euteleostomi</taxon>
        <taxon>Actinopterygii</taxon>
        <taxon>Neopterygii</taxon>
        <taxon>Teleostei</taxon>
        <taxon>Neoteleostei</taxon>
        <taxon>Acanthomorphata</taxon>
        <taxon>Ovalentaria</taxon>
        <taxon>Atherinomorphae</taxon>
        <taxon>Cyprinodontiformes</taxon>
        <taxon>Goodeidae</taxon>
        <taxon>Crenichthys</taxon>
    </lineage>
</organism>
<comment type="caution">
    <text evidence="1">The sequence shown here is derived from an EMBL/GenBank/DDBJ whole genome shotgun (WGS) entry which is preliminary data.</text>
</comment>
<accession>A0AAV9R0C3</accession>